<dbReference type="PROSITE" id="PS51686">
    <property type="entry name" value="SAM_MT_RSMB_NOP"/>
    <property type="match status" value="1"/>
</dbReference>
<dbReference type="PANTHER" id="PTHR22807:SF61">
    <property type="entry name" value="NOL1_NOP2_SUN FAMILY PROTEIN _ ANTITERMINATION NUSB DOMAIN-CONTAINING PROTEIN"/>
    <property type="match status" value="1"/>
</dbReference>
<feature type="binding site" evidence="5">
    <location>
        <begin position="263"/>
        <end position="269"/>
    </location>
    <ligand>
        <name>S-adenosyl-L-methionine</name>
        <dbReference type="ChEBI" id="CHEBI:59789"/>
    </ligand>
</feature>
<dbReference type="GO" id="GO:0008168">
    <property type="term" value="F:methyltransferase activity"/>
    <property type="evidence" value="ECO:0007669"/>
    <property type="project" value="UniProtKB-KW"/>
</dbReference>
<keyword evidence="4 5" id="KW-0694">RNA-binding</keyword>
<proteinExistence type="inferred from homology"/>
<dbReference type="Gene3D" id="3.40.50.150">
    <property type="entry name" value="Vaccinia Virus protein VP39"/>
    <property type="match status" value="1"/>
</dbReference>
<sequence>MSDSSSTSRPLQSNEGGARGIDARVVAHELLSQILRRRQALDDALAQHPGLNTLEPRDRGFARAMVTACLRQLGIIDAVLSLCLREPLKPRDAAGHDLLRLGAVQLLVLGTPAHAAVSRTVALAEQVGVPHLKALINAVLRRIAEQGELMRLRIDAERKALPDWLWASWSRTYGEDTVRAIVKALMNEPPLDISLRDPSRAEELCGDLGGLMLPTGSVRLARAGLVTDLPGYSDGSWWVQDAAASLPVRLMGDLKDKRVADLCAAPGGKTLQLAAAGAKVTALDRSAPRLGRLSENLARTGLHAEVVAGDAASWNPPTPYDAVLLDAPCSATGTARRHPDVLWLKSPGDIDKLTVAQDRLLASAAEMLVPGGMLLYCTCSLEAAEGPERIAAFLARDSRFTTEAISPDEVGGLADAISPEGWLRTLPHHWGDLGGLDGFFAARLRRAA</sequence>
<evidence type="ECO:0000313" key="8">
    <source>
        <dbReference type="Proteomes" id="UP001597295"/>
    </source>
</evidence>
<feature type="binding site" evidence="5">
    <location>
        <position position="326"/>
    </location>
    <ligand>
        <name>S-adenosyl-L-methionine</name>
        <dbReference type="ChEBI" id="CHEBI:59789"/>
    </ligand>
</feature>
<keyword evidence="3 5" id="KW-0949">S-adenosyl-L-methionine</keyword>
<keyword evidence="1 5" id="KW-0489">Methyltransferase</keyword>
<evidence type="ECO:0000256" key="1">
    <source>
        <dbReference type="ARBA" id="ARBA00022603"/>
    </source>
</evidence>
<dbReference type="RefSeq" id="WP_379877053.1">
    <property type="nucleotide sequence ID" value="NZ_JBHUIP010000012.1"/>
</dbReference>
<feature type="active site" description="Nucleophile" evidence="5">
    <location>
        <position position="379"/>
    </location>
</feature>
<dbReference type="InterPro" id="IPR001678">
    <property type="entry name" value="MeTrfase_RsmB-F_NOP2_dom"/>
</dbReference>
<accession>A0ABW5DU35</accession>
<dbReference type="Gene3D" id="1.10.940.10">
    <property type="entry name" value="NusB-like"/>
    <property type="match status" value="1"/>
</dbReference>
<dbReference type="SUPFAM" id="SSF53335">
    <property type="entry name" value="S-adenosyl-L-methionine-dependent methyltransferases"/>
    <property type="match status" value="1"/>
</dbReference>
<evidence type="ECO:0000256" key="3">
    <source>
        <dbReference type="ARBA" id="ARBA00022691"/>
    </source>
</evidence>
<dbReference type="PANTHER" id="PTHR22807">
    <property type="entry name" value="NOP2 YEAST -RELATED NOL1/NOP2/FMU SUN DOMAIN-CONTAINING"/>
    <property type="match status" value="1"/>
</dbReference>
<keyword evidence="2 5" id="KW-0808">Transferase</keyword>
<comment type="similarity">
    <text evidence="5">Belongs to the class I-like SAM-binding methyltransferase superfamily. RsmB/NOP family.</text>
</comment>
<evidence type="ECO:0000256" key="2">
    <source>
        <dbReference type="ARBA" id="ARBA00022679"/>
    </source>
</evidence>
<reference evidence="8" key="1">
    <citation type="journal article" date="2019" name="Int. J. Syst. Evol. Microbiol.">
        <title>The Global Catalogue of Microorganisms (GCM) 10K type strain sequencing project: providing services to taxonomists for standard genome sequencing and annotation.</title>
        <authorList>
            <consortium name="The Broad Institute Genomics Platform"/>
            <consortium name="The Broad Institute Genome Sequencing Center for Infectious Disease"/>
            <person name="Wu L."/>
            <person name="Ma J."/>
        </authorList>
    </citation>
    <scope>NUCLEOTIDE SEQUENCE [LARGE SCALE GENOMIC DNA]</scope>
    <source>
        <strain evidence="8">CGMCC 1.19062</strain>
    </source>
</reference>
<evidence type="ECO:0000256" key="5">
    <source>
        <dbReference type="PROSITE-ProRule" id="PRU01023"/>
    </source>
</evidence>
<dbReference type="SUPFAM" id="SSF48013">
    <property type="entry name" value="NusB-like"/>
    <property type="match status" value="1"/>
</dbReference>
<evidence type="ECO:0000256" key="4">
    <source>
        <dbReference type="ARBA" id="ARBA00022884"/>
    </source>
</evidence>
<feature type="binding site" evidence="5">
    <location>
        <position position="310"/>
    </location>
    <ligand>
        <name>S-adenosyl-L-methionine</name>
        <dbReference type="ChEBI" id="CHEBI:59789"/>
    </ligand>
</feature>
<dbReference type="InterPro" id="IPR023267">
    <property type="entry name" value="RCMT"/>
</dbReference>
<comment type="caution">
    <text evidence="7">The sequence shown here is derived from an EMBL/GenBank/DDBJ whole genome shotgun (WGS) entry which is preliminary data.</text>
</comment>
<gene>
    <name evidence="7" type="ORF">ACFSM5_14005</name>
</gene>
<feature type="domain" description="SAM-dependent MTase RsmB/NOP-type" evidence="6">
    <location>
        <begin position="153"/>
        <end position="447"/>
    </location>
</feature>
<evidence type="ECO:0000313" key="7">
    <source>
        <dbReference type="EMBL" id="MFD2264011.1"/>
    </source>
</evidence>
<dbReference type="Pfam" id="PF01029">
    <property type="entry name" value="NusB"/>
    <property type="match status" value="1"/>
</dbReference>
<name>A0ABW5DU35_9PROT</name>
<evidence type="ECO:0000259" key="6">
    <source>
        <dbReference type="PROSITE" id="PS51686"/>
    </source>
</evidence>
<dbReference type="InterPro" id="IPR006027">
    <property type="entry name" value="NusB_RsmB_TIM44"/>
</dbReference>
<dbReference type="EC" id="2.1.1.-" evidence="7"/>
<feature type="binding site" evidence="5">
    <location>
        <position position="284"/>
    </location>
    <ligand>
        <name>S-adenosyl-L-methionine</name>
        <dbReference type="ChEBI" id="CHEBI:59789"/>
    </ligand>
</feature>
<organism evidence="7 8">
    <name type="scientific">Lacibacterium aquatile</name>
    <dbReference type="NCBI Taxonomy" id="1168082"/>
    <lineage>
        <taxon>Bacteria</taxon>
        <taxon>Pseudomonadati</taxon>
        <taxon>Pseudomonadota</taxon>
        <taxon>Alphaproteobacteria</taxon>
        <taxon>Rhodospirillales</taxon>
        <taxon>Rhodospirillaceae</taxon>
    </lineage>
</organism>
<dbReference type="InterPro" id="IPR029063">
    <property type="entry name" value="SAM-dependent_MTases_sf"/>
</dbReference>
<dbReference type="EMBL" id="JBHUIP010000012">
    <property type="protein sequence ID" value="MFD2264011.1"/>
    <property type="molecule type" value="Genomic_DNA"/>
</dbReference>
<dbReference type="InterPro" id="IPR049560">
    <property type="entry name" value="MeTrfase_RsmB-F_NOP2_cat"/>
</dbReference>
<dbReference type="PRINTS" id="PR02008">
    <property type="entry name" value="RCMTFAMILY"/>
</dbReference>
<protein>
    <submittedName>
        <fullName evidence="7">RsmB/NOP family class I SAM-dependent RNA methyltransferase</fullName>
        <ecNumber evidence="7">2.1.1.-</ecNumber>
    </submittedName>
</protein>
<dbReference type="InterPro" id="IPR035926">
    <property type="entry name" value="NusB-like_sf"/>
</dbReference>
<keyword evidence="8" id="KW-1185">Reference proteome</keyword>
<dbReference type="Pfam" id="PF01189">
    <property type="entry name" value="Methyltr_RsmB-F"/>
    <property type="match status" value="1"/>
</dbReference>
<dbReference type="GO" id="GO:0032259">
    <property type="term" value="P:methylation"/>
    <property type="evidence" value="ECO:0007669"/>
    <property type="project" value="UniProtKB-KW"/>
</dbReference>
<dbReference type="Proteomes" id="UP001597295">
    <property type="component" value="Unassembled WGS sequence"/>
</dbReference>
<dbReference type="CDD" id="cd02440">
    <property type="entry name" value="AdoMet_MTases"/>
    <property type="match status" value="1"/>
</dbReference>